<evidence type="ECO:0000313" key="9">
    <source>
        <dbReference type="Proteomes" id="UP001204376"/>
    </source>
</evidence>
<feature type="transmembrane region" description="Helical" evidence="7">
    <location>
        <begin position="395"/>
        <end position="413"/>
    </location>
</feature>
<evidence type="ECO:0000256" key="4">
    <source>
        <dbReference type="ARBA" id="ARBA00022692"/>
    </source>
</evidence>
<dbReference type="EMBL" id="JANHOH010000001">
    <property type="protein sequence ID" value="MCQ6956394.1"/>
    <property type="molecule type" value="Genomic_DNA"/>
</dbReference>
<feature type="transmembrane region" description="Helical" evidence="7">
    <location>
        <begin position="314"/>
        <end position="338"/>
    </location>
</feature>
<accession>A0ABT1SVM8</accession>
<feature type="transmembrane region" description="Helical" evidence="7">
    <location>
        <begin position="69"/>
        <end position="87"/>
    </location>
</feature>
<feature type="transmembrane region" description="Helical" evidence="7">
    <location>
        <begin position="99"/>
        <end position="120"/>
    </location>
</feature>
<keyword evidence="9" id="KW-1185">Reference proteome</keyword>
<evidence type="ECO:0000256" key="7">
    <source>
        <dbReference type="SAM" id="Phobius"/>
    </source>
</evidence>
<dbReference type="PIRSF" id="PIRSF004810">
    <property type="entry name" value="ChrA"/>
    <property type="match status" value="1"/>
</dbReference>
<feature type="transmembrane region" description="Helical" evidence="7">
    <location>
        <begin position="127"/>
        <end position="150"/>
    </location>
</feature>
<dbReference type="Pfam" id="PF02417">
    <property type="entry name" value="Chromate_transp"/>
    <property type="match status" value="2"/>
</dbReference>
<sequence>MITINTTADTVEQPSPDAVKSTGLSYLFLTFLRIGMVAFGGHMALIAVIQREMADKDKAISEELIIDGISIASLLPGPVAVNVVAYIGNHLQGVKGAAVSMLGMLLPACTLMFILSWCYFNYGYKTNLAGIMLLTSGTVSAIILSTGVTIYKKEVHGNWSNIMICTATIIITLFVKGYFITLGLIAAGGLLGYFINSDKKVKSPAQAGEHPLKLSRRSKVVLIVLGVLELGFLSNAASFFNNIYLKLVSVFSGISLSLFGGGYVIVPLMQSLFVNDLKWLSNQQFVDSISFSQVTPGPILVSALFVGFKLAGFIGGLIAVAAIFIPSATLMLVVSNFITKNRHSYTMKRILSGIKPVVVGMIIASAILLIKTMTLDAALIVTIMVSFILSFRFKVSPVYLILASLFLGFIINYI</sequence>
<protein>
    <submittedName>
        <fullName evidence="8">Chromate efflux transporter</fullName>
    </submittedName>
</protein>
<keyword evidence="4 7" id="KW-0812">Transmembrane</keyword>
<name>A0ABT1SVM8_9SPHI</name>
<evidence type="ECO:0000313" key="8">
    <source>
        <dbReference type="EMBL" id="MCQ6956394.1"/>
    </source>
</evidence>
<dbReference type="InterPro" id="IPR014047">
    <property type="entry name" value="Chr_Tranpt_l_chain"/>
</dbReference>
<comment type="similarity">
    <text evidence="2">Belongs to the chromate ion transporter (CHR) (TC 2.A.51) family.</text>
</comment>
<keyword evidence="6 7" id="KW-0472">Membrane</keyword>
<evidence type="ECO:0000256" key="2">
    <source>
        <dbReference type="ARBA" id="ARBA00005262"/>
    </source>
</evidence>
<gene>
    <name evidence="8" type="primary">chrA</name>
    <name evidence="8" type="ORF">NPE20_00415</name>
</gene>
<proteinExistence type="inferred from homology"/>
<dbReference type="Proteomes" id="UP001204376">
    <property type="component" value="Unassembled WGS sequence"/>
</dbReference>
<evidence type="ECO:0000256" key="3">
    <source>
        <dbReference type="ARBA" id="ARBA00022475"/>
    </source>
</evidence>
<dbReference type="RefSeq" id="WP_256536610.1">
    <property type="nucleotide sequence ID" value="NZ_JANHOH010000001.1"/>
</dbReference>
<feature type="transmembrane region" description="Helical" evidence="7">
    <location>
        <begin position="162"/>
        <end position="195"/>
    </location>
</feature>
<comment type="subcellular location">
    <subcellularLocation>
        <location evidence="1">Cell membrane</location>
        <topology evidence="1">Multi-pass membrane protein</topology>
    </subcellularLocation>
</comment>
<dbReference type="NCBIfam" id="TIGR00937">
    <property type="entry name" value="2A51"/>
    <property type="match status" value="1"/>
</dbReference>
<dbReference type="PANTHER" id="PTHR43663:SF1">
    <property type="entry name" value="CHROMATE TRANSPORTER"/>
    <property type="match status" value="1"/>
</dbReference>
<evidence type="ECO:0000256" key="5">
    <source>
        <dbReference type="ARBA" id="ARBA00022989"/>
    </source>
</evidence>
<evidence type="ECO:0000256" key="6">
    <source>
        <dbReference type="ARBA" id="ARBA00023136"/>
    </source>
</evidence>
<reference evidence="8 9" key="1">
    <citation type="submission" date="2022-07" db="EMBL/GenBank/DDBJ databases">
        <title>Mucilaginibacter sp. JC4.</title>
        <authorList>
            <person name="Le V."/>
            <person name="Ko S.-R."/>
            <person name="Ahn C.-Y."/>
            <person name="Oh H.-M."/>
        </authorList>
    </citation>
    <scope>NUCLEOTIDE SEQUENCE [LARGE SCALE GENOMIC DNA]</scope>
    <source>
        <strain evidence="8 9">JC4</strain>
    </source>
</reference>
<feature type="transmembrane region" description="Helical" evidence="7">
    <location>
        <begin position="243"/>
        <end position="268"/>
    </location>
</feature>
<evidence type="ECO:0000256" key="1">
    <source>
        <dbReference type="ARBA" id="ARBA00004651"/>
    </source>
</evidence>
<comment type="caution">
    <text evidence="8">The sequence shown here is derived from an EMBL/GenBank/DDBJ whole genome shotgun (WGS) entry which is preliminary data.</text>
</comment>
<feature type="transmembrane region" description="Helical" evidence="7">
    <location>
        <begin position="358"/>
        <end position="389"/>
    </location>
</feature>
<dbReference type="InterPro" id="IPR003370">
    <property type="entry name" value="Chromate_transpt"/>
</dbReference>
<dbReference type="PANTHER" id="PTHR43663">
    <property type="entry name" value="CHROMATE TRANSPORT PROTEIN-RELATED"/>
    <property type="match status" value="1"/>
</dbReference>
<feature type="transmembrane region" description="Helical" evidence="7">
    <location>
        <begin position="220"/>
        <end position="237"/>
    </location>
</feature>
<keyword evidence="3" id="KW-1003">Cell membrane</keyword>
<dbReference type="InterPro" id="IPR052518">
    <property type="entry name" value="CHR_Transporter"/>
</dbReference>
<keyword evidence="5 7" id="KW-1133">Transmembrane helix</keyword>
<organism evidence="8 9">
    <name type="scientific">Mucilaginibacter aquariorum</name>
    <dbReference type="NCBI Taxonomy" id="2967225"/>
    <lineage>
        <taxon>Bacteria</taxon>
        <taxon>Pseudomonadati</taxon>
        <taxon>Bacteroidota</taxon>
        <taxon>Sphingobacteriia</taxon>
        <taxon>Sphingobacteriales</taxon>
        <taxon>Sphingobacteriaceae</taxon>
        <taxon>Mucilaginibacter</taxon>
    </lineage>
</organism>
<feature type="transmembrane region" description="Helical" evidence="7">
    <location>
        <begin position="24"/>
        <end position="49"/>
    </location>
</feature>